<dbReference type="PANTHER" id="PTHR46401">
    <property type="entry name" value="GLYCOSYLTRANSFERASE WBBK-RELATED"/>
    <property type="match status" value="1"/>
</dbReference>
<dbReference type="RefSeq" id="WP_147648384.1">
    <property type="nucleotide sequence ID" value="NZ_CP042806.1"/>
</dbReference>
<dbReference type="GO" id="GO:0009103">
    <property type="term" value="P:lipopolysaccharide biosynthetic process"/>
    <property type="evidence" value="ECO:0007669"/>
    <property type="project" value="TreeGrafter"/>
</dbReference>
<dbReference type="SUPFAM" id="SSF53756">
    <property type="entry name" value="UDP-Glycosyltransferase/glycogen phosphorylase"/>
    <property type="match status" value="1"/>
</dbReference>
<dbReference type="KEGG" id="talb:FTW19_15005"/>
<sequence>MNLLLALVSASEYISGIQRHALDLAQGLALHSDIDSLHVVASPWQEELLRAYLPASPRLQIHFARIGMSPIERNVWYYTQLPRLAKTLRADVVHLAYPMPVRRSRDHATIVTLHDLYPIDSPQNFTWPHVLVNRAVLTQCLHAADAIGCVSHSTLDRLTQYNSRIAAGKARVIHNIVEPHDAAQPTPRSGHPFVLCIAQHRHNKNIPLALSVFHSLLYRNIVSPLTRFVLVGIQGPESTAIRAWINTLGLVDHVDFCAGISDAELNALYTSCECVLAPSLTEGFGLPVVEALQRGARVVCSDIPAFREMADGLCTFVRLSSHGKEDFINAAAAALKLPRPAPSIFPELSGETIAAKWVNLYQQVIAAKATRYLATRGADVVEKGTHLS</sequence>
<evidence type="ECO:0000313" key="5">
    <source>
        <dbReference type="Proteomes" id="UP000321820"/>
    </source>
</evidence>
<protein>
    <submittedName>
        <fullName evidence="4">Glycosyltransferase</fullName>
    </submittedName>
</protein>
<feature type="domain" description="Glycosyl transferase family 1" evidence="2">
    <location>
        <begin position="184"/>
        <end position="310"/>
    </location>
</feature>
<dbReference type="GO" id="GO:0016757">
    <property type="term" value="F:glycosyltransferase activity"/>
    <property type="evidence" value="ECO:0007669"/>
    <property type="project" value="InterPro"/>
</dbReference>
<dbReference type="PANTHER" id="PTHR46401:SF2">
    <property type="entry name" value="GLYCOSYLTRANSFERASE WBBK-RELATED"/>
    <property type="match status" value="1"/>
</dbReference>
<dbReference type="InterPro" id="IPR028098">
    <property type="entry name" value="Glyco_trans_4-like_N"/>
</dbReference>
<dbReference type="AlphaFoldDB" id="A0A5B9EGJ8"/>
<keyword evidence="5" id="KW-1185">Reference proteome</keyword>
<gene>
    <name evidence="4" type="ORF">FTW19_15005</name>
</gene>
<name>A0A5B9EGJ8_9BACT</name>
<dbReference type="CDD" id="cd03809">
    <property type="entry name" value="GT4_MtfB-like"/>
    <property type="match status" value="1"/>
</dbReference>
<evidence type="ECO:0000256" key="1">
    <source>
        <dbReference type="ARBA" id="ARBA00022679"/>
    </source>
</evidence>
<dbReference type="Pfam" id="PF00534">
    <property type="entry name" value="Glycos_transf_1"/>
    <property type="match status" value="1"/>
</dbReference>
<dbReference type="EMBL" id="CP042806">
    <property type="protein sequence ID" value="QEE29186.1"/>
    <property type="molecule type" value="Genomic_DNA"/>
</dbReference>
<dbReference type="InterPro" id="IPR001296">
    <property type="entry name" value="Glyco_trans_1"/>
</dbReference>
<proteinExistence type="predicted"/>
<accession>A0A5B9EGJ8</accession>
<dbReference type="OrthoDB" id="9802525at2"/>
<feature type="domain" description="Glycosyltransferase subfamily 4-like N-terminal" evidence="3">
    <location>
        <begin position="15"/>
        <end position="179"/>
    </location>
</feature>
<organism evidence="4 5">
    <name type="scientific">Terriglobus albidus</name>
    <dbReference type="NCBI Taxonomy" id="1592106"/>
    <lineage>
        <taxon>Bacteria</taxon>
        <taxon>Pseudomonadati</taxon>
        <taxon>Acidobacteriota</taxon>
        <taxon>Terriglobia</taxon>
        <taxon>Terriglobales</taxon>
        <taxon>Acidobacteriaceae</taxon>
        <taxon>Terriglobus</taxon>
    </lineage>
</organism>
<dbReference type="Pfam" id="PF13439">
    <property type="entry name" value="Glyco_transf_4"/>
    <property type="match status" value="1"/>
</dbReference>
<dbReference type="Proteomes" id="UP000321820">
    <property type="component" value="Chromosome"/>
</dbReference>
<evidence type="ECO:0000259" key="2">
    <source>
        <dbReference type="Pfam" id="PF00534"/>
    </source>
</evidence>
<dbReference type="Gene3D" id="3.40.50.2000">
    <property type="entry name" value="Glycogen Phosphorylase B"/>
    <property type="match status" value="2"/>
</dbReference>
<keyword evidence="1 4" id="KW-0808">Transferase</keyword>
<reference evidence="4 5" key="1">
    <citation type="submission" date="2019-08" db="EMBL/GenBank/DDBJ databases">
        <title>Complete genome sequence of Terriglobus albidus strain ORNL.</title>
        <authorList>
            <person name="Podar M."/>
        </authorList>
    </citation>
    <scope>NUCLEOTIDE SEQUENCE [LARGE SCALE GENOMIC DNA]</scope>
    <source>
        <strain evidence="4 5">ORNL</strain>
    </source>
</reference>
<evidence type="ECO:0000313" key="4">
    <source>
        <dbReference type="EMBL" id="QEE29186.1"/>
    </source>
</evidence>
<evidence type="ECO:0000259" key="3">
    <source>
        <dbReference type="Pfam" id="PF13439"/>
    </source>
</evidence>